<keyword evidence="5" id="KW-0804">Transcription</keyword>
<protein>
    <submittedName>
        <fullName evidence="9">RNA polymerase sigma-70 factor, ECF subfamily</fullName>
    </submittedName>
</protein>
<accession>A0AAE3KF03</accession>
<evidence type="ECO:0000313" key="10">
    <source>
        <dbReference type="Proteomes" id="UP001206128"/>
    </source>
</evidence>
<organism evidence="9 10">
    <name type="scientific">Goodfellowiella coeruleoviolacea</name>
    <dbReference type="NCBI Taxonomy" id="334858"/>
    <lineage>
        <taxon>Bacteria</taxon>
        <taxon>Bacillati</taxon>
        <taxon>Actinomycetota</taxon>
        <taxon>Actinomycetes</taxon>
        <taxon>Pseudonocardiales</taxon>
        <taxon>Pseudonocardiaceae</taxon>
        <taxon>Goodfellowiella</taxon>
    </lineage>
</organism>
<dbReference type="InterPro" id="IPR013249">
    <property type="entry name" value="RNA_pol_sigma70_r4_t2"/>
</dbReference>
<dbReference type="Pfam" id="PF08281">
    <property type="entry name" value="Sigma70_r4_2"/>
    <property type="match status" value="1"/>
</dbReference>
<dbReference type="AlphaFoldDB" id="A0AAE3KF03"/>
<keyword evidence="2" id="KW-0805">Transcription regulation</keyword>
<dbReference type="InterPro" id="IPR013324">
    <property type="entry name" value="RNA_pol_sigma_r3/r4-like"/>
</dbReference>
<dbReference type="InterPro" id="IPR014284">
    <property type="entry name" value="RNA_pol_sigma-70_dom"/>
</dbReference>
<dbReference type="Gene3D" id="1.10.1740.10">
    <property type="match status" value="1"/>
</dbReference>
<evidence type="ECO:0000256" key="6">
    <source>
        <dbReference type="SAM" id="MobiDB-lite"/>
    </source>
</evidence>
<dbReference type="PANTHER" id="PTHR43133">
    <property type="entry name" value="RNA POLYMERASE ECF-TYPE SIGMA FACTO"/>
    <property type="match status" value="1"/>
</dbReference>
<reference evidence="9" key="1">
    <citation type="submission" date="2022-06" db="EMBL/GenBank/DDBJ databases">
        <title>Genomic Encyclopedia of Archaeal and Bacterial Type Strains, Phase II (KMG-II): from individual species to whole genera.</title>
        <authorList>
            <person name="Goeker M."/>
        </authorList>
    </citation>
    <scope>NUCLEOTIDE SEQUENCE</scope>
    <source>
        <strain evidence="9">DSM 43935</strain>
    </source>
</reference>
<dbReference type="GO" id="GO:0016987">
    <property type="term" value="F:sigma factor activity"/>
    <property type="evidence" value="ECO:0007669"/>
    <property type="project" value="UniProtKB-KW"/>
</dbReference>
<proteinExistence type="inferred from homology"/>
<dbReference type="Pfam" id="PF04542">
    <property type="entry name" value="Sigma70_r2"/>
    <property type="match status" value="1"/>
</dbReference>
<dbReference type="GO" id="GO:0003677">
    <property type="term" value="F:DNA binding"/>
    <property type="evidence" value="ECO:0007669"/>
    <property type="project" value="UniProtKB-KW"/>
</dbReference>
<dbReference type="InterPro" id="IPR007627">
    <property type="entry name" value="RNA_pol_sigma70_r2"/>
</dbReference>
<comment type="caution">
    <text evidence="9">The sequence shown here is derived from an EMBL/GenBank/DDBJ whole genome shotgun (WGS) entry which is preliminary data.</text>
</comment>
<dbReference type="SUPFAM" id="SSF88946">
    <property type="entry name" value="Sigma2 domain of RNA polymerase sigma factors"/>
    <property type="match status" value="1"/>
</dbReference>
<dbReference type="RefSeq" id="WP_253767127.1">
    <property type="nucleotide sequence ID" value="NZ_JAMTCK010000002.1"/>
</dbReference>
<dbReference type="PANTHER" id="PTHR43133:SF8">
    <property type="entry name" value="RNA POLYMERASE SIGMA FACTOR HI_1459-RELATED"/>
    <property type="match status" value="1"/>
</dbReference>
<feature type="domain" description="RNA polymerase sigma-70 region 2" evidence="7">
    <location>
        <begin position="24"/>
        <end position="88"/>
    </location>
</feature>
<dbReference type="InterPro" id="IPR036388">
    <property type="entry name" value="WH-like_DNA-bd_sf"/>
</dbReference>
<evidence type="ECO:0000256" key="3">
    <source>
        <dbReference type="ARBA" id="ARBA00023082"/>
    </source>
</evidence>
<dbReference type="InterPro" id="IPR013325">
    <property type="entry name" value="RNA_pol_sigma_r2"/>
</dbReference>
<dbReference type="Proteomes" id="UP001206128">
    <property type="component" value="Unassembled WGS sequence"/>
</dbReference>
<evidence type="ECO:0000256" key="4">
    <source>
        <dbReference type="ARBA" id="ARBA00023125"/>
    </source>
</evidence>
<dbReference type="SUPFAM" id="SSF88659">
    <property type="entry name" value="Sigma3 and sigma4 domains of RNA polymerase sigma factors"/>
    <property type="match status" value="1"/>
</dbReference>
<keyword evidence="3" id="KW-0731">Sigma factor</keyword>
<evidence type="ECO:0000259" key="7">
    <source>
        <dbReference type="Pfam" id="PF04542"/>
    </source>
</evidence>
<dbReference type="Gene3D" id="1.10.10.10">
    <property type="entry name" value="Winged helix-like DNA-binding domain superfamily/Winged helix DNA-binding domain"/>
    <property type="match status" value="1"/>
</dbReference>
<evidence type="ECO:0000256" key="2">
    <source>
        <dbReference type="ARBA" id="ARBA00023015"/>
    </source>
</evidence>
<evidence type="ECO:0000256" key="5">
    <source>
        <dbReference type="ARBA" id="ARBA00023163"/>
    </source>
</evidence>
<gene>
    <name evidence="9" type="ORF">LX83_000779</name>
</gene>
<evidence type="ECO:0000256" key="1">
    <source>
        <dbReference type="ARBA" id="ARBA00010641"/>
    </source>
</evidence>
<keyword evidence="10" id="KW-1185">Reference proteome</keyword>
<feature type="domain" description="RNA polymerase sigma factor 70 region 4 type 2" evidence="8">
    <location>
        <begin position="119"/>
        <end position="167"/>
    </location>
</feature>
<feature type="compositionally biased region" description="Basic and acidic residues" evidence="6">
    <location>
        <begin position="184"/>
        <end position="201"/>
    </location>
</feature>
<dbReference type="InterPro" id="IPR039425">
    <property type="entry name" value="RNA_pol_sigma-70-like"/>
</dbReference>
<name>A0AAE3KF03_9PSEU</name>
<evidence type="ECO:0000259" key="8">
    <source>
        <dbReference type="Pfam" id="PF08281"/>
    </source>
</evidence>
<keyword evidence="4" id="KW-0238">DNA-binding</keyword>
<sequence>MTNARNACDDGRPSHDQHTDYKTFYDKHYLAVLRYVRGMAPHLDAVEITADAFSRVWETWDRPKGERRAWLFAIAKNLARSALRSRSRDAVPVELTDSHDVLVAHTADIETRQEYTDTMRAIRELPDHLRDAIVLNANGLSPQEIGQVLGCSPRTASSYVSRARRLLAARADLPTGRLSRRRPRDSDQANDPGDRETRGEA</sequence>
<evidence type="ECO:0000313" key="9">
    <source>
        <dbReference type="EMBL" id="MCP2163939.1"/>
    </source>
</evidence>
<feature type="region of interest" description="Disordered" evidence="6">
    <location>
        <begin position="172"/>
        <end position="201"/>
    </location>
</feature>
<dbReference type="EMBL" id="JAMTCK010000002">
    <property type="protein sequence ID" value="MCP2163939.1"/>
    <property type="molecule type" value="Genomic_DNA"/>
</dbReference>
<dbReference type="GO" id="GO:0006352">
    <property type="term" value="P:DNA-templated transcription initiation"/>
    <property type="evidence" value="ECO:0007669"/>
    <property type="project" value="InterPro"/>
</dbReference>
<dbReference type="NCBIfam" id="TIGR02937">
    <property type="entry name" value="sigma70-ECF"/>
    <property type="match status" value="1"/>
</dbReference>
<comment type="similarity">
    <text evidence="1">Belongs to the sigma-70 factor family. ECF subfamily.</text>
</comment>